<dbReference type="Pfam" id="PF01479">
    <property type="entry name" value="S4"/>
    <property type="match status" value="1"/>
</dbReference>
<dbReference type="CDD" id="cd00165">
    <property type="entry name" value="S4"/>
    <property type="match status" value="1"/>
</dbReference>
<dbReference type="InterPro" id="IPR020094">
    <property type="entry name" value="TruA/RsuA/RluB/E/F_N"/>
</dbReference>
<evidence type="ECO:0000256" key="2">
    <source>
        <dbReference type="ARBA" id="ARBA00023235"/>
    </source>
</evidence>
<dbReference type="InterPro" id="IPR006145">
    <property type="entry name" value="PsdUridine_synth_RsuA/RluA"/>
</dbReference>
<sequence>MHESIRLNKFISDSGYCSRREADKYIEQGSVFINGVRAKIGTQVTRRDKVVVNGHTLQQKSQEEEIYIALNKPPGVTSTTEKGVVDNIVDYVGHPQRIFPIGRLDKDSQGLIFLTSNGDIVNKILRAGNEHQKEYLVTVDKPITPDFIAKMATGVPILGVVTKKCIVEQISSNVFKIVLIQGLNRQIRRMCEYFQYNVTKLERTRIMNIELKGIPLGEWRELTESEMRILNDMLKDSKSETDRVSQKASAVGQKPKSKPTPPKKKPIVAAKKTGTQKPRSFGSKPGTGGKSASSRGKKSTSRGRR</sequence>
<organism evidence="9 10">
    <name type="scientific">Fluviicola taffensis (strain DSM 16823 / NCIMB 13979 / RW262)</name>
    <dbReference type="NCBI Taxonomy" id="755732"/>
    <lineage>
        <taxon>Bacteria</taxon>
        <taxon>Pseudomonadati</taxon>
        <taxon>Bacteroidota</taxon>
        <taxon>Flavobacteriia</taxon>
        <taxon>Flavobacteriales</taxon>
        <taxon>Crocinitomicaceae</taxon>
        <taxon>Fluviicola</taxon>
    </lineage>
</organism>
<evidence type="ECO:0000256" key="1">
    <source>
        <dbReference type="ARBA" id="ARBA00008348"/>
    </source>
</evidence>
<dbReference type="InterPro" id="IPR042092">
    <property type="entry name" value="PsdUridine_s_RsuA/RluB/E/F_cat"/>
</dbReference>
<comment type="catalytic activity">
    <reaction evidence="4">
        <text>uridine(2604) in 23S rRNA = pseudouridine(2604) in 23S rRNA</text>
        <dbReference type="Rhea" id="RHEA:38875"/>
        <dbReference type="Rhea" id="RHEA-COMP:10093"/>
        <dbReference type="Rhea" id="RHEA-COMP:10094"/>
        <dbReference type="ChEBI" id="CHEBI:65314"/>
        <dbReference type="ChEBI" id="CHEBI:65315"/>
        <dbReference type="EC" id="5.4.99.21"/>
    </reaction>
</comment>
<dbReference type="InterPro" id="IPR020103">
    <property type="entry name" value="PsdUridine_synth_cat_dom_sf"/>
</dbReference>
<evidence type="ECO:0000256" key="7">
    <source>
        <dbReference type="SAM" id="MobiDB-lite"/>
    </source>
</evidence>
<dbReference type="GO" id="GO:0003723">
    <property type="term" value="F:RNA binding"/>
    <property type="evidence" value="ECO:0007669"/>
    <property type="project" value="UniProtKB-KW"/>
</dbReference>
<dbReference type="NCBIfam" id="NF007784">
    <property type="entry name" value="PRK10475.1"/>
    <property type="match status" value="1"/>
</dbReference>
<dbReference type="GO" id="GO:0160138">
    <property type="term" value="F:23S rRNA pseudouridine(2604) synthase activity"/>
    <property type="evidence" value="ECO:0007669"/>
    <property type="project" value="UniProtKB-EC"/>
</dbReference>
<dbReference type="SMART" id="SM00363">
    <property type="entry name" value="S4"/>
    <property type="match status" value="1"/>
</dbReference>
<feature type="compositionally biased region" description="Basic residues" evidence="7">
    <location>
        <begin position="295"/>
        <end position="305"/>
    </location>
</feature>
<dbReference type="InterPro" id="IPR018496">
    <property type="entry name" value="PsdUridine_synth_RsuA/RluB_CS"/>
</dbReference>
<dbReference type="NCBIfam" id="TIGR00093">
    <property type="entry name" value="pseudouridine synthase"/>
    <property type="match status" value="1"/>
</dbReference>
<dbReference type="FunFam" id="3.10.290.10:FF:000003">
    <property type="entry name" value="Pseudouridine synthase"/>
    <property type="match status" value="1"/>
</dbReference>
<reference evidence="9 10" key="1">
    <citation type="journal article" date="2011" name="Stand. Genomic Sci.">
        <title>Complete genome sequence of the gliding freshwater bacterium Fluviicola taffensis type strain (RW262).</title>
        <authorList>
            <person name="Woyke T."/>
            <person name="Chertkov O."/>
            <person name="Lapidus A."/>
            <person name="Nolan M."/>
            <person name="Lucas S."/>
            <person name="Del Rio T.G."/>
            <person name="Tice H."/>
            <person name="Cheng J.F."/>
            <person name="Tapia R."/>
            <person name="Han C."/>
            <person name="Goodwin L."/>
            <person name="Pitluck S."/>
            <person name="Liolios K."/>
            <person name="Pagani I."/>
            <person name="Ivanova N."/>
            <person name="Huntemann M."/>
            <person name="Mavromatis K."/>
            <person name="Mikhailova N."/>
            <person name="Pati A."/>
            <person name="Chen A."/>
            <person name="Palaniappan K."/>
            <person name="Land M."/>
            <person name="Hauser L."/>
            <person name="Brambilla E.M."/>
            <person name="Rohde M."/>
            <person name="Mwirichia R."/>
            <person name="Sikorski J."/>
            <person name="Tindall B.J."/>
            <person name="Goker M."/>
            <person name="Bristow J."/>
            <person name="Eisen J.A."/>
            <person name="Markowitz V."/>
            <person name="Hugenholtz P."/>
            <person name="Klenk H.P."/>
            <person name="Kyrpides N.C."/>
        </authorList>
    </citation>
    <scope>NUCLEOTIDE SEQUENCE [LARGE SCALE GENOMIC DNA]</scope>
    <source>
        <strain evidence="10">DSM 16823 / RW262 / RW262</strain>
    </source>
</reference>
<dbReference type="STRING" id="755732.Fluta_3148"/>
<keyword evidence="10" id="KW-1185">Reference proteome</keyword>
<evidence type="ECO:0000256" key="5">
    <source>
        <dbReference type="PROSITE-ProRule" id="PRU00182"/>
    </source>
</evidence>
<name>F2IKJ6_FLUTR</name>
<reference evidence="10" key="2">
    <citation type="submission" date="2011-02" db="EMBL/GenBank/DDBJ databases">
        <title>The complete genome of Fluviicola taffensis DSM 16823.</title>
        <authorList>
            <consortium name="US DOE Joint Genome Institute (JGI-PGF)"/>
            <person name="Lucas S."/>
            <person name="Copeland A."/>
            <person name="Lapidus A."/>
            <person name="Bruce D."/>
            <person name="Goodwin L."/>
            <person name="Pitluck S."/>
            <person name="Kyrpides N."/>
            <person name="Mavromatis K."/>
            <person name="Ivanova N."/>
            <person name="Mikhailova N."/>
            <person name="Pagani I."/>
            <person name="Chertkov O."/>
            <person name="Detter J.C."/>
            <person name="Han C."/>
            <person name="Tapia R."/>
            <person name="Land M."/>
            <person name="Hauser L."/>
            <person name="Markowitz V."/>
            <person name="Cheng J.-F."/>
            <person name="Hugenholtz P."/>
            <person name="Woyke T."/>
            <person name="Wu D."/>
            <person name="Tindall B."/>
            <person name="Pomrenke H.G."/>
            <person name="Brambilla E."/>
            <person name="Klenk H.-P."/>
            <person name="Eisen J.A."/>
        </authorList>
    </citation>
    <scope>NUCLEOTIDE SEQUENCE [LARGE SCALE GENOMIC DNA]</scope>
    <source>
        <strain evidence="10">DSM 16823 / RW262 / RW262</strain>
    </source>
</reference>
<comment type="similarity">
    <text evidence="1 6">Belongs to the pseudouridine synthase RsuA family.</text>
</comment>
<dbReference type="PROSITE" id="PS50889">
    <property type="entry name" value="S4"/>
    <property type="match status" value="1"/>
</dbReference>
<dbReference type="PANTHER" id="PTHR47683:SF2">
    <property type="entry name" value="RNA-BINDING S4 DOMAIN-CONTAINING PROTEIN"/>
    <property type="match status" value="1"/>
</dbReference>
<dbReference type="SUPFAM" id="SSF55120">
    <property type="entry name" value="Pseudouridine synthase"/>
    <property type="match status" value="1"/>
</dbReference>
<accession>F2IKJ6</accession>
<dbReference type="Gene3D" id="3.10.290.10">
    <property type="entry name" value="RNA-binding S4 domain"/>
    <property type="match status" value="1"/>
</dbReference>
<dbReference type="SUPFAM" id="SSF55174">
    <property type="entry name" value="Alpha-L RNA-binding motif"/>
    <property type="match status" value="1"/>
</dbReference>
<protein>
    <recommendedName>
        <fullName evidence="6">Pseudouridine synthase</fullName>
        <ecNumber evidence="6">5.4.99.-</ecNumber>
    </recommendedName>
</protein>
<dbReference type="InterPro" id="IPR050343">
    <property type="entry name" value="RsuA_PseudoU_synthase"/>
</dbReference>
<dbReference type="OrthoDB" id="9807213at2"/>
<dbReference type="eggNOG" id="COG1187">
    <property type="taxonomic scope" value="Bacteria"/>
</dbReference>
<keyword evidence="5" id="KW-0694">RNA-binding</keyword>
<feature type="compositionally biased region" description="Basic residues" evidence="7">
    <location>
        <begin position="255"/>
        <end position="266"/>
    </location>
</feature>
<dbReference type="HOGENOM" id="CLU_024979_6_1_10"/>
<dbReference type="RefSeq" id="WP_013687889.1">
    <property type="nucleotide sequence ID" value="NC_015321.1"/>
</dbReference>
<proteinExistence type="inferred from homology"/>
<evidence type="ECO:0000313" key="9">
    <source>
        <dbReference type="EMBL" id="AEA45122.1"/>
    </source>
</evidence>
<dbReference type="AlphaFoldDB" id="F2IKJ6"/>
<dbReference type="CDD" id="cd02554">
    <property type="entry name" value="PseudoU_synth_RluF"/>
    <property type="match status" value="1"/>
</dbReference>
<feature type="region of interest" description="Disordered" evidence="7">
    <location>
        <begin position="237"/>
        <end position="305"/>
    </location>
</feature>
<dbReference type="KEGG" id="fte:Fluta_3148"/>
<dbReference type="Proteomes" id="UP000007463">
    <property type="component" value="Chromosome"/>
</dbReference>
<keyword evidence="2 6" id="KW-0413">Isomerase</keyword>
<gene>
    <name evidence="9" type="ordered locus">Fluta_3148</name>
</gene>
<dbReference type="PROSITE" id="PS01149">
    <property type="entry name" value="PSI_RSU"/>
    <property type="match status" value="1"/>
</dbReference>
<dbReference type="InterPro" id="IPR000748">
    <property type="entry name" value="PsdUridine_synth_RsuA/RluB/E/F"/>
</dbReference>
<evidence type="ECO:0000256" key="6">
    <source>
        <dbReference type="RuleBase" id="RU003887"/>
    </source>
</evidence>
<evidence type="ECO:0000256" key="3">
    <source>
        <dbReference type="ARBA" id="ARBA00036390"/>
    </source>
</evidence>
<dbReference type="Gene3D" id="3.30.70.580">
    <property type="entry name" value="Pseudouridine synthase I, catalytic domain, N-terminal subdomain"/>
    <property type="match status" value="1"/>
</dbReference>
<evidence type="ECO:0000259" key="8">
    <source>
        <dbReference type="SMART" id="SM00363"/>
    </source>
</evidence>
<feature type="domain" description="RNA-binding S4" evidence="8">
    <location>
        <begin position="5"/>
        <end position="62"/>
    </location>
</feature>
<dbReference type="Gene3D" id="3.30.70.1560">
    <property type="entry name" value="Alpha-L RNA-binding motif"/>
    <property type="match status" value="1"/>
</dbReference>
<evidence type="ECO:0000256" key="4">
    <source>
        <dbReference type="ARBA" id="ARBA00036535"/>
    </source>
</evidence>
<dbReference type="Pfam" id="PF00849">
    <property type="entry name" value="PseudoU_synth_2"/>
    <property type="match status" value="1"/>
</dbReference>
<dbReference type="InterPro" id="IPR002942">
    <property type="entry name" value="S4_RNA-bd"/>
</dbReference>
<dbReference type="FunFam" id="3.30.70.1560:FF:000002">
    <property type="entry name" value="Pseudouridine synthase"/>
    <property type="match status" value="1"/>
</dbReference>
<dbReference type="InterPro" id="IPR036986">
    <property type="entry name" value="S4_RNA-bd_sf"/>
</dbReference>
<evidence type="ECO:0000313" key="10">
    <source>
        <dbReference type="Proteomes" id="UP000007463"/>
    </source>
</evidence>
<dbReference type="GO" id="GO:0000455">
    <property type="term" value="P:enzyme-directed rRNA pseudouridine synthesis"/>
    <property type="evidence" value="ECO:0007669"/>
    <property type="project" value="UniProtKB-ARBA"/>
</dbReference>
<dbReference type="PANTHER" id="PTHR47683">
    <property type="entry name" value="PSEUDOURIDINE SYNTHASE FAMILY PROTEIN-RELATED"/>
    <property type="match status" value="1"/>
</dbReference>
<dbReference type="EMBL" id="CP002542">
    <property type="protein sequence ID" value="AEA45122.1"/>
    <property type="molecule type" value="Genomic_DNA"/>
</dbReference>
<dbReference type="EC" id="5.4.99.-" evidence="6"/>
<comment type="catalytic activity">
    <reaction evidence="3">
        <text>uridine(35) in tRNA(Tyr) = pseudouridine(35) in tRNA(Tyr)</text>
        <dbReference type="Rhea" id="RHEA:60556"/>
        <dbReference type="Rhea" id="RHEA-COMP:15607"/>
        <dbReference type="Rhea" id="RHEA-COMP:15608"/>
        <dbReference type="ChEBI" id="CHEBI:65314"/>
        <dbReference type="ChEBI" id="CHEBI:65315"/>
    </reaction>
</comment>